<dbReference type="PANTHER" id="PTHR30146">
    <property type="entry name" value="LACI-RELATED TRANSCRIPTIONAL REPRESSOR"/>
    <property type="match status" value="1"/>
</dbReference>
<dbReference type="AlphaFoldDB" id="A0A0B5DTU1"/>
<dbReference type="HOGENOM" id="CLU_037628_6_1_5"/>
<dbReference type="EMBL" id="CP004393">
    <property type="protein sequence ID" value="AJE46853.1"/>
    <property type="molecule type" value="Genomic_DNA"/>
</dbReference>
<dbReference type="GO" id="GO:0000976">
    <property type="term" value="F:transcription cis-regulatory region binding"/>
    <property type="evidence" value="ECO:0007669"/>
    <property type="project" value="TreeGrafter"/>
</dbReference>
<proteinExistence type="predicted"/>
<dbReference type="Gene3D" id="3.40.50.2300">
    <property type="match status" value="2"/>
</dbReference>
<dbReference type="PRINTS" id="PR00036">
    <property type="entry name" value="HTHLACI"/>
</dbReference>
<reference evidence="6 7" key="1">
    <citation type="journal article" date="2014" name="Int. J. Syst. Evol. Microbiol.">
        <title>Celeribacter indicus sp. nov., a polycyclic aromatic hydrocarbon-degrading bacterium from deep-sea sediment and reclassification of Huaishuia halophila as Celeribacter halophilus comb. nov.</title>
        <authorList>
            <person name="Lai Q."/>
            <person name="Cao J."/>
            <person name="Yuan J."/>
            <person name="Li F."/>
            <person name="Shao Z."/>
        </authorList>
    </citation>
    <scope>NUCLEOTIDE SEQUENCE [LARGE SCALE GENOMIC DNA]</scope>
    <source>
        <strain evidence="6">P73</strain>
    </source>
</reference>
<feature type="domain" description="HTH cro/C1-type" evidence="5">
    <location>
        <begin position="20"/>
        <end position="63"/>
    </location>
</feature>
<dbReference type="Proteomes" id="UP000031521">
    <property type="component" value="Chromosome"/>
</dbReference>
<dbReference type="InterPro" id="IPR001387">
    <property type="entry name" value="Cro/C1-type_HTH"/>
</dbReference>
<keyword evidence="7" id="KW-1185">Reference proteome</keyword>
<evidence type="ECO:0000259" key="4">
    <source>
        <dbReference type="PROSITE" id="PS50932"/>
    </source>
</evidence>
<accession>A0A0B5DTU1</accession>
<evidence type="ECO:0000256" key="3">
    <source>
        <dbReference type="ARBA" id="ARBA00023163"/>
    </source>
</evidence>
<evidence type="ECO:0000313" key="7">
    <source>
        <dbReference type="Proteomes" id="UP000031521"/>
    </source>
</evidence>
<dbReference type="InterPro" id="IPR028082">
    <property type="entry name" value="Peripla_BP_I"/>
</dbReference>
<dbReference type="InterPro" id="IPR010982">
    <property type="entry name" value="Lambda_DNA-bd_dom_sf"/>
</dbReference>
<organism evidence="6 7">
    <name type="scientific">Celeribacter indicus</name>
    <dbReference type="NCBI Taxonomy" id="1208324"/>
    <lineage>
        <taxon>Bacteria</taxon>
        <taxon>Pseudomonadati</taxon>
        <taxon>Pseudomonadota</taxon>
        <taxon>Alphaproteobacteria</taxon>
        <taxon>Rhodobacterales</taxon>
        <taxon>Roseobacteraceae</taxon>
        <taxon>Celeribacter</taxon>
    </lineage>
</organism>
<dbReference type="STRING" id="1208324.P73_2138"/>
<keyword evidence="2" id="KW-0238">DNA-binding</keyword>
<keyword evidence="3" id="KW-0804">Transcription</keyword>
<dbReference type="SUPFAM" id="SSF53822">
    <property type="entry name" value="Periplasmic binding protein-like I"/>
    <property type="match status" value="1"/>
</dbReference>
<dbReference type="OrthoDB" id="234496at2"/>
<dbReference type="PROSITE" id="PS50932">
    <property type="entry name" value="HTH_LACI_2"/>
    <property type="match status" value="1"/>
</dbReference>
<sequence>MSEQARVRKPSGRTRAAEVTIKDIARMAGVSVSTVSRVINRTGLVTPAKLNAVQDVLDRVNYIPNIAARSLVSRRSMTVGLIVPALGNPIFAPTIAGVEEVLNAAGYGLLISCSYRSPEKELEQARMMMERGVEGIILTGSYRHPDLLPLMAQREIAVVSQDDPEGGAGLVSIAMPDAAAMACAIDRLVESGHRRIGIVTGPTRNTRPVADRLAGARARLSELGLPLPEVAVAETAGYDAQDARQATLRLLAAMPDLTAIACTGDILALGVIAQCQRAGRSVPRDISVTGCGDTIMAQYVDPKLSTVRLEFRRLGEIAAARLLVMLGAAGTAGAEIPVDLGYSFIEGETIASPAAPA</sequence>
<dbReference type="KEGG" id="cid:P73_2138"/>
<dbReference type="Gene3D" id="1.10.260.40">
    <property type="entry name" value="lambda repressor-like DNA-binding domains"/>
    <property type="match status" value="1"/>
</dbReference>
<dbReference type="SMART" id="SM00354">
    <property type="entry name" value="HTH_LACI"/>
    <property type="match status" value="1"/>
</dbReference>
<dbReference type="Pfam" id="PF13377">
    <property type="entry name" value="Peripla_BP_3"/>
    <property type="match status" value="1"/>
</dbReference>
<gene>
    <name evidence="6" type="ORF">P73_2138</name>
</gene>
<dbReference type="PROSITE" id="PS00356">
    <property type="entry name" value="HTH_LACI_1"/>
    <property type="match status" value="1"/>
</dbReference>
<evidence type="ECO:0000256" key="2">
    <source>
        <dbReference type="ARBA" id="ARBA00023125"/>
    </source>
</evidence>
<evidence type="ECO:0000259" key="5">
    <source>
        <dbReference type="PROSITE" id="PS50943"/>
    </source>
</evidence>
<dbReference type="GO" id="GO:0003700">
    <property type="term" value="F:DNA-binding transcription factor activity"/>
    <property type="evidence" value="ECO:0007669"/>
    <property type="project" value="TreeGrafter"/>
</dbReference>
<dbReference type="InterPro" id="IPR000843">
    <property type="entry name" value="HTH_LacI"/>
</dbReference>
<protein>
    <submittedName>
        <fullName evidence="6">Transcriptional regulator, LacI family protein</fullName>
    </submittedName>
</protein>
<name>A0A0B5DTU1_9RHOB</name>
<evidence type="ECO:0000313" key="6">
    <source>
        <dbReference type="EMBL" id="AJE46853.1"/>
    </source>
</evidence>
<dbReference type="CDD" id="cd01392">
    <property type="entry name" value="HTH_LacI"/>
    <property type="match status" value="1"/>
</dbReference>
<dbReference type="PANTHER" id="PTHR30146:SF138">
    <property type="entry name" value="TRANSCRIPTIONAL REGULATORY PROTEIN"/>
    <property type="match status" value="1"/>
</dbReference>
<dbReference type="SUPFAM" id="SSF47413">
    <property type="entry name" value="lambda repressor-like DNA-binding domains"/>
    <property type="match status" value="1"/>
</dbReference>
<dbReference type="InterPro" id="IPR046335">
    <property type="entry name" value="LacI/GalR-like_sensor"/>
</dbReference>
<dbReference type="RefSeq" id="WP_043869559.1">
    <property type="nucleotide sequence ID" value="NZ_CP004393.1"/>
</dbReference>
<dbReference type="Pfam" id="PF00356">
    <property type="entry name" value="LacI"/>
    <property type="match status" value="1"/>
</dbReference>
<dbReference type="PROSITE" id="PS50943">
    <property type="entry name" value="HTH_CROC1"/>
    <property type="match status" value="1"/>
</dbReference>
<evidence type="ECO:0000256" key="1">
    <source>
        <dbReference type="ARBA" id="ARBA00023015"/>
    </source>
</evidence>
<keyword evidence="1" id="KW-0805">Transcription regulation</keyword>
<feature type="domain" description="HTH lacI-type" evidence="4">
    <location>
        <begin position="19"/>
        <end position="73"/>
    </location>
</feature>